<sequence length="115" mass="12502">MNRLAAEGTMRELPKVVATSVIRATQMGDTHGGMYLVDLEAGEFEKTIDWHKEDIDWRGRGGERGLRGLVVTILYGIFSIPPEYATEGREDSDPAVGKASAEPPSARRDGPGGCR</sequence>
<reference evidence="2" key="1">
    <citation type="journal article" date="2014" name="Front. Microbiol.">
        <title>High frequency of phylogenetically diverse reductive dehalogenase-homologous genes in deep subseafloor sedimentary metagenomes.</title>
        <authorList>
            <person name="Kawai M."/>
            <person name="Futagami T."/>
            <person name="Toyoda A."/>
            <person name="Takaki Y."/>
            <person name="Nishi S."/>
            <person name="Hori S."/>
            <person name="Arai W."/>
            <person name="Tsubouchi T."/>
            <person name="Morono Y."/>
            <person name="Uchiyama I."/>
            <person name="Ito T."/>
            <person name="Fujiyama A."/>
            <person name="Inagaki F."/>
            <person name="Takami H."/>
        </authorList>
    </citation>
    <scope>NUCLEOTIDE SEQUENCE</scope>
    <source>
        <strain evidence="2">Expedition CK06-06</strain>
    </source>
</reference>
<accession>X0VTC7</accession>
<comment type="caution">
    <text evidence="2">The sequence shown here is derived from an EMBL/GenBank/DDBJ whole genome shotgun (WGS) entry which is preliminary data.</text>
</comment>
<dbReference type="EMBL" id="BARS01039659">
    <property type="protein sequence ID" value="GAG21460.1"/>
    <property type="molecule type" value="Genomic_DNA"/>
</dbReference>
<protein>
    <submittedName>
        <fullName evidence="2">Uncharacterized protein</fullName>
    </submittedName>
</protein>
<evidence type="ECO:0000256" key="1">
    <source>
        <dbReference type="SAM" id="MobiDB-lite"/>
    </source>
</evidence>
<dbReference type="AlphaFoldDB" id="X0VTC7"/>
<name>X0VTC7_9ZZZZ</name>
<feature type="compositionally biased region" description="Basic and acidic residues" evidence="1">
    <location>
        <begin position="105"/>
        <end position="115"/>
    </location>
</feature>
<organism evidence="2">
    <name type="scientific">marine sediment metagenome</name>
    <dbReference type="NCBI Taxonomy" id="412755"/>
    <lineage>
        <taxon>unclassified sequences</taxon>
        <taxon>metagenomes</taxon>
        <taxon>ecological metagenomes</taxon>
    </lineage>
</organism>
<feature type="region of interest" description="Disordered" evidence="1">
    <location>
        <begin position="84"/>
        <end position="115"/>
    </location>
</feature>
<proteinExistence type="predicted"/>
<evidence type="ECO:0000313" key="2">
    <source>
        <dbReference type="EMBL" id="GAG21460.1"/>
    </source>
</evidence>
<gene>
    <name evidence="2" type="ORF">S01H1_60544</name>
</gene>